<dbReference type="Proteomes" id="UP000037505">
    <property type="component" value="Unassembled WGS sequence"/>
</dbReference>
<dbReference type="PANTHER" id="PTHR42060:SF1">
    <property type="entry name" value="NHL REPEAT-CONTAINING PROTEIN"/>
    <property type="match status" value="1"/>
</dbReference>
<organism evidence="2 3">
    <name type="scientific">Aspergillus nomiae NRRL (strain ATCC 15546 / NRRL 13137 / CBS 260.88 / M93)</name>
    <dbReference type="NCBI Taxonomy" id="1509407"/>
    <lineage>
        <taxon>Eukaryota</taxon>
        <taxon>Fungi</taxon>
        <taxon>Dikarya</taxon>
        <taxon>Ascomycota</taxon>
        <taxon>Pezizomycotina</taxon>
        <taxon>Eurotiomycetes</taxon>
        <taxon>Eurotiomycetidae</taxon>
        <taxon>Eurotiales</taxon>
        <taxon>Aspergillaceae</taxon>
        <taxon>Aspergillus</taxon>
        <taxon>Aspergillus subgen. Circumdati</taxon>
    </lineage>
</organism>
<name>A0A0L1JJJ8_ASPN3</name>
<dbReference type="SUPFAM" id="SSF63829">
    <property type="entry name" value="Calcium-dependent phosphotriesterase"/>
    <property type="match status" value="1"/>
</dbReference>
<dbReference type="Gene3D" id="2.120.10.30">
    <property type="entry name" value="TolB, C-terminal domain"/>
    <property type="match status" value="1"/>
</dbReference>
<dbReference type="InterPro" id="IPR011042">
    <property type="entry name" value="6-blade_b-propeller_TolB-like"/>
</dbReference>
<comment type="caution">
    <text evidence="2">The sequence shown here is derived from an EMBL/GenBank/DDBJ whole genome shotgun (WGS) entry which is preliminary data.</text>
</comment>
<keyword evidence="3" id="KW-1185">Reference proteome</keyword>
<evidence type="ECO:0000313" key="3">
    <source>
        <dbReference type="Proteomes" id="UP000037505"/>
    </source>
</evidence>
<evidence type="ECO:0000256" key="1">
    <source>
        <dbReference type="SAM" id="SignalP"/>
    </source>
</evidence>
<proteinExistence type="predicted"/>
<feature type="signal peptide" evidence="1">
    <location>
        <begin position="1"/>
        <end position="19"/>
    </location>
</feature>
<accession>A0A0L1JJJ8</accession>
<feature type="chain" id="PRO_5005553964" evidence="1">
    <location>
        <begin position="20"/>
        <end position="404"/>
    </location>
</feature>
<keyword evidence="1" id="KW-0732">Signal</keyword>
<dbReference type="RefSeq" id="XP_015412516.1">
    <property type="nucleotide sequence ID" value="XM_015545424.1"/>
</dbReference>
<dbReference type="EMBL" id="JNOM01000001">
    <property type="protein sequence ID" value="KNG91593.1"/>
    <property type="molecule type" value="Genomic_DNA"/>
</dbReference>
<evidence type="ECO:0000313" key="2">
    <source>
        <dbReference type="EMBL" id="KNG91593.1"/>
    </source>
</evidence>
<dbReference type="InterPro" id="IPR052998">
    <property type="entry name" value="Hetero-Diels-Alderase-like"/>
</dbReference>
<protein>
    <submittedName>
        <fullName evidence="2">Uncharacterized protein</fullName>
    </submittedName>
</protein>
<dbReference type="GeneID" id="26801970"/>
<sequence length="404" mass="42770">MRYFFPLAIPAIIAAQAVALETKQLFNFSTAVAIENSALRPDGSLLLTTFDQGRLYTLNPSLPNPQAELVTALPGATALCGIAAIDTDKFAVIGGIRGNYSYTNETIYTVDFSVNPINPTIQVVSQLPNAIMLNGMAALPAHPHVVLAGDARLGAVFRVNTDTGAAEIAFTDPLLTVPSNASTPIGVNGLKIAGGYMYFTNTAREIFARVPIDGFGEKNGDIEVIATLNDADLYNWDDFVVLEDLGVAFLAQPDTAIAQVALEGEQNIIMGGGDDRTTVVGPTSLAITQDGKTLYVTTRGGTVNGSVYASLAILAISSILEGQDNQGDRDSFEEASRLLAELKDAGNCVAPEYCHHVEVIDAVRELWCTRKWGTANIPAGPDYAARGPPMDRFIASTAPFPAGS</sequence>
<reference evidence="2 3" key="1">
    <citation type="submission" date="2014-06" db="EMBL/GenBank/DDBJ databases">
        <title>The Genome of the Aflatoxigenic Filamentous Fungus Aspergillus nomius.</title>
        <authorList>
            <person name="Moore M.G."/>
            <person name="Shannon B.M."/>
            <person name="Brian M.M."/>
        </authorList>
    </citation>
    <scope>NUCLEOTIDE SEQUENCE [LARGE SCALE GENOMIC DNA]</scope>
    <source>
        <strain evidence="2 3">NRRL 13137</strain>
    </source>
</reference>
<gene>
    <name evidence="2" type="ORF">ANOM_000166</name>
</gene>
<dbReference type="STRING" id="1509407.A0A0L1JJJ8"/>
<dbReference type="PANTHER" id="PTHR42060">
    <property type="entry name" value="NHL REPEAT-CONTAINING PROTEIN-RELATED"/>
    <property type="match status" value="1"/>
</dbReference>
<dbReference type="AlphaFoldDB" id="A0A0L1JJJ8"/>
<dbReference type="OrthoDB" id="9977941at2759"/>